<organism evidence="6">
    <name type="scientific">marine sediment metagenome</name>
    <dbReference type="NCBI Taxonomy" id="412755"/>
    <lineage>
        <taxon>unclassified sequences</taxon>
        <taxon>metagenomes</taxon>
        <taxon>ecological metagenomes</taxon>
    </lineage>
</organism>
<dbReference type="SUPFAM" id="SSF56801">
    <property type="entry name" value="Acetyl-CoA synthetase-like"/>
    <property type="match status" value="1"/>
</dbReference>
<dbReference type="EMBL" id="BART01013474">
    <property type="protein sequence ID" value="GAG77474.1"/>
    <property type="molecule type" value="Genomic_DNA"/>
</dbReference>
<dbReference type="InterPro" id="IPR045851">
    <property type="entry name" value="AMP-bd_C_sf"/>
</dbReference>
<dbReference type="PANTHER" id="PTHR43605:SF10">
    <property type="entry name" value="ACYL-COA SYNTHETASE MEDIUM CHAIN FAMILY MEMBER 3"/>
    <property type="match status" value="1"/>
</dbReference>
<dbReference type="AlphaFoldDB" id="X1A6X9"/>
<evidence type="ECO:0000256" key="1">
    <source>
        <dbReference type="ARBA" id="ARBA00006432"/>
    </source>
</evidence>
<dbReference type="InterPro" id="IPR025110">
    <property type="entry name" value="AMP-bd_C"/>
</dbReference>
<protein>
    <recommendedName>
        <fullName evidence="5">AMP-binding enzyme C-terminal domain-containing protein</fullName>
    </recommendedName>
</protein>
<keyword evidence="3" id="KW-0547">Nucleotide-binding</keyword>
<dbReference type="Gene3D" id="3.30.300.30">
    <property type="match status" value="1"/>
</dbReference>
<dbReference type="GO" id="GO:0005524">
    <property type="term" value="F:ATP binding"/>
    <property type="evidence" value="ECO:0007669"/>
    <property type="project" value="UniProtKB-KW"/>
</dbReference>
<dbReference type="GO" id="GO:0006637">
    <property type="term" value="P:acyl-CoA metabolic process"/>
    <property type="evidence" value="ECO:0007669"/>
    <property type="project" value="TreeGrafter"/>
</dbReference>
<evidence type="ECO:0000313" key="6">
    <source>
        <dbReference type="EMBL" id="GAG77474.1"/>
    </source>
</evidence>
<gene>
    <name evidence="6" type="ORF">S01H4_27529</name>
</gene>
<dbReference type="GO" id="GO:0004321">
    <property type="term" value="F:fatty-acyl-CoA synthase activity"/>
    <property type="evidence" value="ECO:0007669"/>
    <property type="project" value="TreeGrafter"/>
</dbReference>
<keyword evidence="4" id="KW-0067">ATP-binding</keyword>
<evidence type="ECO:0000259" key="5">
    <source>
        <dbReference type="Pfam" id="PF13193"/>
    </source>
</evidence>
<dbReference type="FunFam" id="3.30.300.30:FF:000008">
    <property type="entry name" value="2,3-dihydroxybenzoate-AMP ligase"/>
    <property type="match status" value="1"/>
</dbReference>
<evidence type="ECO:0000256" key="2">
    <source>
        <dbReference type="ARBA" id="ARBA00022598"/>
    </source>
</evidence>
<evidence type="ECO:0000256" key="3">
    <source>
        <dbReference type="ARBA" id="ARBA00022741"/>
    </source>
</evidence>
<comment type="similarity">
    <text evidence="1">Belongs to the ATP-dependent AMP-binding enzyme family.</text>
</comment>
<dbReference type="PANTHER" id="PTHR43605">
    <property type="entry name" value="ACYL-COENZYME A SYNTHETASE"/>
    <property type="match status" value="1"/>
</dbReference>
<dbReference type="Pfam" id="PF13193">
    <property type="entry name" value="AMP-binding_C"/>
    <property type="match status" value="1"/>
</dbReference>
<proteinExistence type="inferred from homology"/>
<reference evidence="6" key="1">
    <citation type="journal article" date="2014" name="Front. Microbiol.">
        <title>High frequency of phylogenetically diverse reductive dehalogenase-homologous genes in deep subseafloor sedimentary metagenomes.</title>
        <authorList>
            <person name="Kawai M."/>
            <person name="Futagami T."/>
            <person name="Toyoda A."/>
            <person name="Takaki Y."/>
            <person name="Nishi S."/>
            <person name="Hori S."/>
            <person name="Arai W."/>
            <person name="Tsubouchi T."/>
            <person name="Morono Y."/>
            <person name="Uchiyama I."/>
            <person name="Ito T."/>
            <person name="Fujiyama A."/>
            <person name="Inagaki F."/>
            <person name="Takami H."/>
        </authorList>
    </citation>
    <scope>NUCLEOTIDE SEQUENCE</scope>
    <source>
        <strain evidence="6">Expedition CK06-06</strain>
    </source>
</reference>
<dbReference type="InterPro" id="IPR051087">
    <property type="entry name" value="Mitochondrial_ACSM"/>
</dbReference>
<comment type="caution">
    <text evidence="6">The sequence shown here is derived from an EMBL/GenBank/DDBJ whole genome shotgun (WGS) entry which is preliminary data.</text>
</comment>
<dbReference type="GO" id="GO:0006633">
    <property type="term" value="P:fatty acid biosynthetic process"/>
    <property type="evidence" value="ECO:0007669"/>
    <property type="project" value="TreeGrafter"/>
</dbReference>
<sequence length="116" mass="13127">MDEESFLYVVGRKKDIIKAGGNRVSSKEIEHALYEHDSIAEAAVIGVKDDVMGEEIKAFVVLKKGIKGAEQTKILKDFLKKRLAPYKVPKYIEYLNSLPKNKSGKIQKRKLSQYGE</sequence>
<keyword evidence="2" id="KW-0436">Ligase</keyword>
<name>X1A6X9_9ZZZZ</name>
<dbReference type="GO" id="GO:0015645">
    <property type="term" value="F:fatty acid ligase activity"/>
    <property type="evidence" value="ECO:0007669"/>
    <property type="project" value="TreeGrafter"/>
</dbReference>
<evidence type="ECO:0000256" key="4">
    <source>
        <dbReference type="ARBA" id="ARBA00022840"/>
    </source>
</evidence>
<accession>X1A6X9</accession>
<feature type="domain" description="AMP-binding enzyme C-terminal" evidence="5">
    <location>
        <begin position="28"/>
        <end position="105"/>
    </location>
</feature>